<dbReference type="InterPro" id="IPR043133">
    <property type="entry name" value="GTP-CH-I_C/QueF"/>
</dbReference>
<dbReference type="KEGG" id="sapo:SAPIO_CDS10469"/>
<dbReference type="PROSITE" id="PS00860">
    <property type="entry name" value="GTP_CYCLOHYDROL_1_2"/>
    <property type="match status" value="1"/>
</dbReference>
<keyword evidence="15" id="KW-1185">Reference proteome</keyword>
<dbReference type="Gene3D" id="3.30.1130.10">
    <property type="match status" value="1"/>
</dbReference>
<dbReference type="EMBL" id="JOWA01000165">
    <property type="protein sequence ID" value="KEZ39083.1"/>
    <property type="molecule type" value="Genomic_DNA"/>
</dbReference>
<dbReference type="NCBIfam" id="TIGR00063">
    <property type="entry name" value="folE"/>
    <property type="match status" value="1"/>
</dbReference>
<dbReference type="Pfam" id="PF01227">
    <property type="entry name" value="GTP_cyclohydroI"/>
    <property type="match status" value="1"/>
</dbReference>
<dbReference type="GeneID" id="27719668"/>
<comment type="pathway">
    <text evidence="1">Cofactor biosynthesis; 7,8-dihydroneopterin triphosphate biosynthesis; 7,8-dihydroneopterin triphosphate from GTP: step 1/1.</text>
</comment>
<evidence type="ECO:0000256" key="4">
    <source>
        <dbReference type="ARBA" id="ARBA00017272"/>
    </source>
</evidence>
<dbReference type="AlphaFoldDB" id="A0A084FVH1"/>
<comment type="function">
    <text evidence="11">GTP cyclohydrolase 1 is the first enzyme in the biosynthetic pathway leading to folic acid.</text>
</comment>
<dbReference type="SUPFAM" id="SSF55620">
    <property type="entry name" value="Tetrahydrobiopterin biosynthesis enzymes-like"/>
    <property type="match status" value="1"/>
</dbReference>
<dbReference type="GO" id="GO:0005525">
    <property type="term" value="F:GTP binding"/>
    <property type="evidence" value="ECO:0007669"/>
    <property type="project" value="UniProtKB-KW"/>
</dbReference>
<dbReference type="UniPathway" id="UPA00848">
    <property type="reaction ID" value="UER00151"/>
</dbReference>
<feature type="compositionally biased region" description="Polar residues" evidence="12">
    <location>
        <begin position="13"/>
        <end position="38"/>
    </location>
</feature>
<dbReference type="InterPro" id="IPR001474">
    <property type="entry name" value="GTP_CycHdrlase_I"/>
</dbReference>
<evidence type="ECO:0000256" key="3">
    <source>
        <dbReference type="ARBA" id="ARBA00012715"/>
    </source>
</evidence>
<dbReference type="GO" id="GO:0003934">
    <property type="term" value="F:GTP cyclohydrolase I activity"/>
    <property type="evidence" value="ECO:0007669"/>
    <property type="project" value="UniProtKB-EC"/>
</dbReference>
<evidence type="ECO:0000256" key="1">
    <source>
        <dbReference type="ARBA" id="ARBA00005080"/>
    </source>
</evidence>
<reference evidence="14 15" key="1">
    <citation type="journal article" date="2014" name="Genome Announc.">
        <title>Draft genome sequence of the pathogenic fungus Scedosporium apiospermum.</title>
        <authorList>
            <person name="Vandeputte P."/>
            <person name="Ghamrawi S."/>
            <person name="Rechenmann M."/>
            <person name="Iltis A."/>
            <person name="Giraud S."/>
            <person name="Fleury M."/>
            <person name="Thornton C."/>
            <person name="Delhaes L."/>
            <person name="Meyer W."/>
            <person name="Papon N."/>
            <person name="Bouchara J.P."/>
        </authorList>
    </citation>
    <scope>NUCLEOTIDE SEQUENCE [LARGE SCALE GENOMIC DNA]</scope>
    <source>
        <strain evidence="14 15">IHEM 14462</strain>
    </source>
</reference>
<evidence type="ECO:0000256" key="8">
    <source>
        <dbReference type="ARBA" id="ARBA00022909"/>
    </source>
</evidence>
<comment type="caution">
    <text evidence="14">The sequence shown here is derived from an EMBL/GenBank/DDBJ whole genome shotgun (WGS) entry which is preliminary data.</text>
</comment>
<dbReference type="GO" id="GO:0046654">
    <property type="term" value="P:tetrahydrofolate biosynthetic process"/>
    <property type="evidence" value="ECO:0007669"/>
    <property type="project" value="InterPro"/>
</dbReference>
<dbReference type="GO" id="GO:0046656">
    <property type="term" value="P:folic acid biosynthetic process"/>
    <property type="evidence" value="ECO:0007669"/>
    <property type="project" value="UniProtKB-KW"/>
</dbReference>
<dbReference type="FunFam" id="3.30.1130.10:FF:000012">
    <property type="entry name" value="GTP cyclohydrolase 1"/>
    <property type="match status" value="1"/>
</dbReference>
<evidence type="ECO:0000256" key="10">
    <source>
        <dbReference type="ARBA" id="ARBA00030854"/>
    </source>
</evidence>
<dbReference type="HAMAP" id="MF_00223">
    <property type="entry name" value="FolE"/>
    <property type="match status" value="1"/>
</dbReference>
<keyword evidence="9" id="KW-0342">GTP-binding</keyword>
<name>A0A084FVH1_PSEDA</name>
<feature type="compositionally biased region" description="Basic residues" evidence="12">
    <location>
        <begin position="41"/>
        <end position="54"/>
    </location>
</feature>
<proteinExistence type="inferred from homology"/>
<dbReference type="FunFam" id="1.10.286.10:FF:000003">
    <property type="entry name" value="GTP cyclohydrolase 1"/>
    <property type="match status" value="1"/>
</dbReference>
<keyword evidence="8" id="KW-0289">Folate biosynthesis</keyword>
<dbReference type="Gene3D" id="1.10.286.10">
    <property type="match status" value="1"/>
</dbReference>
<dbReference type="PANTHER" id="PTHR11109:SF7">
    <property type="entry name" value="GTP CYCLOHYDROLASE 1"/>
    <property type="match status" value="1"/>
</dbReference>
<feature type="region of interest" description="Disordered" evidence="12">
    <location>
        <begin position="1"/>
        <end position="88"/>
    </location>
</feature>
<dbReference type="GO" id="GO:0008270">
    <property type="term" value="F:zinc ion binding"/>
    <property type="evidence" value="ECO:0007669"/>
    <property type="project" value="TreeGrafter"/>
</dbReference>
<gene>
    <name evidence="14" type="ORF">SAPIO_CDS10469</name>
</gene>
<dbReference type="GO" id="GO:0005737">
    <property type="term" value="C:cytoplasm"/>
    <property type="evidence" value="ECO:0007669"/>
    <property type="project" value="TreeGrafter"/>
</dbReference>
<keyword evidence="5" id="KW-0021">Allosteric enzyme</keyword>
<evidence type="ECO:0000256" key="6">
    <source>
        <dbReference type="ARBA" id="ARBA00022741"/>
    </source>
</evidence>
<dbReference type="InterPro" id="IPR018234">
    <property type="entry name" value="GTP_CycHdrlase_I_CS"/>
</dbReference>
<comment type="similarity">
    <text evidence="2">Belongs to the GTP cyclohydrolase I family.</text>
</comment>
<evidence type="ECO:0000256" key="9">
    <source>
        <dbReference type="ARBA" id="ARBA00023134"/>
    </source>
</evidence>
<keyword evidence="7 14" id="KW-0378">Hydrolase</keyword>
<dbReference type="InterPro" id="IPR043134">
    <property type="entry name" value="GTP-CH-I_N"/>
</dbReference>
<keyword evidence="6" id="KW-0547">Nucleotide-binding</keyword>
<evidence type="ECO:0000256" key="2">
    <source>
        <dbReference type="ARBA" id="ARBA00008085"/>
    </source>
</evidence>
<feature type="domain" description="GTP cyclohydrolase I" evidence="13">
    <location>
        <begin position="136"/>
        <end position="313"/>
    </location>
</feature>
<evidence type="ECO:0000256" key="12">
    <source>
        <dbReference type="SAM" id="MobiDB-lite"/>
    </source>
</evidence>
<dbReference type="InterPro" id="IPR020602">
    <property type="entry name" value="GTP_CycHdrlase_I_dom"/>
</dbReference>
<dbReference type="NCBIfam" id="NF006826">
    <property type="entry name" value="PRK09347.1-3"/>
    <property type="match status" value="1"/>
</dbReference>
<dbReference type="OrthoDB" id="4966at2759"/>
<evidence type="ECO:0000256" key="7">
    <source>
        <dbReference type="ARBA" id="ARBA00022801"/>
    </source>
</evidence>
<organism evidence="14 15">
    <name type="scientific">Pseudallescheria apiosperma</name>
    <name type="common">Scedosporium apiospermum</name>
    <dbReference type="NCBI Taxonomy" id="563466"/>
    <lineage>
        <taxon>Eukaryota</taxon>
        <taxon>Fungi</taxon>
        <taxon>Dikarya</taxon>
        <taxon>Ascomycota</taxon>
        <taxon>Pezizomycotina</taxon>
        <taxon>Sordariomycetes</taxon>
        <taxon>Hypocreomycetidae</taxon>
        <taxon>Microascales</taxon>
        <taxon>Microascaceae</taxon>
        <taxon>Scedosporium</taxon>
    </lineage>
</organism>
<protein>
    <recommendedName>
        <fullName evidence="4">GTP cyclohydrolase 1</fullName>
        <ecNumber evidence="3">3.5.4.16</ecNumber>
    </recommendedName>
    <alternativeName>
        <fullName evidence="10">GTP cyclohydrolase I</fullName>
    </alternativeName>
</protein>
<dbReference type="HOGENOM" id="CLU_049768_1_3_1"/>
<sequence>MAPSEIAVEPMSGISTPKIPSTRTSSDGDESTSNSTNGERSKRRRRNRNRRRSRNPAVNGTTTTTVTVAEKTQKSLKRTNGTTQHEEEEEAAAVAAAAKRPRIEEDKSKSLVLAAGKKTTHDPAADAERLEKMCGAVRTILECIGEDADRPGLLDSPARYAKALLFLTKGYQQTPREIINNAIWEDEGHNHHGMVIVRDIEIFSLCEHHLVPFNGKMHIGYIPNTRVLGLSKLARIAEVYARRLQIQERLTKEVANAIMDVLKPQGVAVVMEAKHFCMVMRGVEKTCASTVTSSVLGCFERSSKTRNEFLSLLRLDRQI</sequence>
<evidence type="ECO:0000313" key="15">
    <source>
        <dbReference type="Proteomes" id="UP000028545"/>
    </source>
</evidence>
<evidence type="ECO:0000313" key="14">
    <source>
        <dbReference type="EMBL" id="KEZ39083.1"/>
    </source>
</evidence>
<dbReference type="CDD" id="cd00642">
    <property type="entry name" value="GTP_cyclohydro1"/>
    <property type="match status" value="1"/>
</dbReference>
<dbReference type="RefSeq" id="XP_016638882.1">
    <property type="nucleotide sequence ID" value="XM_016784051.1"/>
</dbReference>
<accession>A0A084FVH1</accession>
<dbReference type="PROSITE" id="PS00859">
    <property type="entry name" value="GTP_CYCLOHYDROL_1_1"/>
    <property type="match status" value="1"/>
</dbReference>
<dbReference type="Proteomes" id="UP000028545">
    <property type="component" value="Unassembled WGS sequence"/>
</dbReference>
<dbReference type="PANTHER" id="PTHR11109">
    <property type="entry name" value="GTP CYCLOHYDROLASE I"/>
    <property type="match status" value="1"/>
</dbReference>
<dbReference type="NCBIfam" id="NF006825">
    <property type="entry name" value="PRK09347.1-2"/>
    <property type="match status" value="1"/>
</dbReference>
<evidence type="ECO:0000259" key="13">
    <source>
        <dbReference type="Pfam" id="PF01227"/>
    </source>
</evidence>
<dbReference type="VEuPathDB" id="FungiDB:SAPIO_CDS10469"/>
<dbReference type="GO" id="GO:0006729">
    <property type="term" value="P:tetrahydrobiopterin biosynthetic process"/>
    <property type="evidence" value="ECO:0007669"/>
    <property type="project" value="TreeGrafter"/>
</dbReference>
<dbReference type="EC" id="3.5.4.16" evidence="3"/>
<evidence type="ECO:0000256" key="11">
    <source>
        <dbReference type="ARBA" id="ARBA00055676"/>
    </source>
</evidence>
<evidence type="ECO:0000256" key="5">
    <source>
        <dbReference type="ARBA" id="ARBA00022533"/>
    </source>
</evidence>